<dbReference type="GO" id="GO:0000234">
    <property type="term" value="F:phosphoethanolamine N-methyltransferase activity"/>
    <property type="evidence" value="ECO:0007669"/>
    <property type="project" value="UniProtKB-EC"/>
</dbReference>
<protein>
    <submittedName>
        <fullName evidence="8">Methyltransferase domain-containing protein</fullName>
    </submittedName>
</protein>
<keyword evidence="2 8" id="KW-0489">Methyltransferase</keyword>
<dbReference type="AlphaFoldDB" id="A0A1I2P4U9"/>
<evidence type="ECO:0000259" key="7">
    <source>
        <dbReference type="Pfam" id="PF13649"/>
    </source>
</evidence>
<feature type="domain" description="Methyltransferase" evidence="7">
    <location>
        <begin position="41"/>
        <end position="133"/>
    </location>
</feature>
<dbReference type="PANTHER" id="PTHR44307:SF2">
    <property type="entry name" value="PHOSPHOETHANOLAMINE METHYLTRANSFERASE ISOFORM X1"/>
    <property type="match status" value="1"/>
</dbReference>
<name>A0A1I2P4U9_9BACL</name>
<dbReference type="InterPro" id="IPR041698">
    <property type="entry name" value="Methyltransf_25"/>
</dbReference>
<comment type="catalytic activity">
    <reaction evidence="6">
        <text>phosphoethanolamine + S-adenosyl-L-methionine = N-methylethanolamine phosphate + S-adenosyl-L-homocysteine + H(+)</text>
        <dbReference type="Rhea" id="RHEA:20365"/>
        <dbReference type="ChEBI" id="CHEBI:15378"/>
        <dbReference type="ChEBI" id="CHEBI:57781"/>
        <dbReference type="ChEBI" id="CHEBI:57856"/>
        <dbReference type="ChEBI" id="CHEBI:58190"/>
        <dbReference type="ChEBI" id="CHEBI:59789"/>
        <dbReference type="EC" id="2.1.1.103"/>
    </reaction>
    <physiologicalReaction direction="left-to-right" evidence="6">
        <dbReference type="Rhea" id="RHEA:20366"/>
    </physiologicalReaction>
</comment>
<dbReference type="STRING" id="269670.SAMN02982927_00717"/>
<gene>
    <name evidence="8" type="ORF">SAMN02982927_00717</name>
</gene>
<dbReference type="Gene3D" id="3.40.50.150">
    <property type="entry name" value="Vaccinia Virus protein VP39"/>
    <property type="match status" value="1"/>
</dbReference>
<dbReference type="Pfam" id="PF13649">
    <property type="entry name" value="Methyltransf_25"/>
    <property type="match status" value="1"/>
</dbReference>
<comment type="pathway">
    <text evidence="5">Phospholipid metabolism.</text>
</comment>
<dbReference type="CDD" id="cd02440">
    <property type="entry name" value="AdoMet_MTases"/>
    <property type="match status" value="1"/>
</dbReference>
<comment type="pathway">
    <text evidence="1">Lipid metabolism.</text>
</comment>
<evidence type="ECO:0000256" key="3">
    <source>
        <dbReference type="ARBA" id="ARBA00022679"/>
    </source>
</evidence>
<keyword evidence="4" id="KW-0949">S-adenosyl-L-methionine</keyword>
<dbReference type="GO" id="GO:0032259">
    <property type="term" value="P:methylation"/>
    <property type="evidence" value="ECO:0007669"/>
    <property type="project" value="UniProtKB-KW"/>
</dbReference>
<evidence type="ECO:0000313" key="9">
    <source>
        <dbReference type="Proteomes" id="UP000198752"/>
    </source>
</evidence>
<accession>A0A1I2P4U9</accession>
<organism evidence="8 9">
    <name type="scientific">Sporolactobacillus nakayamae</name>
    <dbReference type="NCBI Taxonomy" id="269670"/>
    <lineage>
        <taxon>Bacteria</taxon>
        <taxon>Bacillati</taxon>
        <taxon>Bacillota</taxon>
        <taxon>Bacilli</taxon>
        <taxon>Bacillales</taxon>
        <taxon>Sporolactobacillaceae</taxon>
        <taxon>Sporolactobacillus</taxon>
    </lineage>
</organism>
<dbReference type="InterPro" id="IPR029063">
    <property type="entry name" value="SAM-dependent_MTases_sf"/>
</dbReference>
<evidence type="ECO:0000256" key="1">
    <source>
        <dbReference type="ARBA" id="ARBA00005189"/>
    </source>
</evidence>
<evidence type="ECO:0000313" key="8">
    <source>
        <dbReference type="EMBL" id="SFG11185.1"/>
    </source>
</evidence>
<keyword evidence="9" id="KW-1185">Reference proteome</keyword>
<keyword evidence="3 8" id="KW-0808">Transferase</keyword>
<reference evidence="9" key="1">
    <citation type="submission" date="2016-10" db="EMBL/GenBank/DDBJ databases">
        <authorList>
            <person name="Varghese N."/>
            <person name="Submissions S."/>
        </authorList>
    </citation>
    <scope>NUCLEOTIDE SEQUENCE [LARGE SCALE GENOMIC DNA]</scope>
    <source>
        <strain evidence="9">ATCC 700379</strain>
    </source>
</reference>
<evidence type="ECO:0000256" key="2">
    <source>
        <dbReference type="ARBA" id="ARBA00022603"/>
    </source>
</evidence>
<dbReference type="SUPFAM" id="SSF53335">
    <property type="entry name" value="S-adenosyl-L-methionine-dependent methyltransferases"/>
    <property type="match status" value="1"/>
</dbReference>
<evidence type="ECO:0000256" key="5">
    <source>
        <dbReference type="ARBA" id="ARBA00025707"/>
    </source>
</evidence>
<proteinExistence type="predicted"/>
<dbReference type="PANTHER" id="PTHR44307">
    <property type="entry name" value="PHOSPHOETHANOLAMINE METHYLTRANSFERASE"/>
    <property type="match status" value="1"/>
</dbReference>
<sequence>MKKHRYIDFLAKLAVDNAHPGGHGLTEAIVDRLSMRQKSDILDVGCGTGATAVFLSEKVQADVTGIDLHPVMVERAKARAKESRLSPKIIQASAEQLPFQTNRFDYLISESVTAFTDVSYSVPEYFRVLRPGGSLAAVEMTIEKPLDEENKRAIESVYGVDDVHTETEWLTIWKSAGFINVEALHANKLLKQSKDILPTYNLTSQIDEEALEVWLEHLQTMQVYQNVLTYRVFTMTKPELNK</sequence>
<dbReference type="PROSITE" id="PS01184">
    <property type="entry name" value="UBIE_2"/>
    <property type="match status" value="1"/>
</dbReference>
<dbReference type="EMBL" id="FOOY01000004">
    <property type="protein sequence ID" value="SFG11185.1"/>
    <property type="molecule type" value="Genomic_DNA"/>
</dbReference>
<dbReference type="InterPro" id="IPR023576">
    <property type="entry name" value="UbiE/COQ5_MeTrFase_CS"/>
</dbReference>
<dbReference type="RefSeq" id="WP_093670137.1">
    <property type="nucleotide sequence ID" value="NZ_FOOY01000004.1"/>
</dbReference>
<dbReference type="OrthoDB" id="43862at2"/>
<evidence type="ECO:0000256" key="4">
    <source>
        <dbReference type="ARBA" id="ARBA00022691"/>
    </source>
</evidence>
<dbReference type="Proteomes" id="UP000198752">
    <property type="component" value="Unassembled WGS sequence"/>
</dbReference>
<evidence type="ECO:0000256" key="6">
    <source>
        <dbReference type="ARBA" id="ARBA00047622"/>
    </source>
</evidence>